<dbReference type="Gene3D" id="3.40.50.150">
    <property type="entry name" value="Vaccinia Virus protein VP39"/>
    <property type="match status" value="1"/>
</dbReference>
<evidence type="ECO:0000256" key="2">
    <source>
        <dbReference type="ARBA" id="ARBA00012185"/>
    </source>
</evidence>
<protein>
    <recommendedName>
        <fullName evidence="2">site-specific DNA-methyltransferase (cytosine-N(4)-specific)</fullName>
        <ecNumber evidence="2">2.1.1.113</ecNumber>
    </recommendedName>
</protein>
<dbReference type="InterPro" id="IPR029063">
    <property type="entry name" value="SAM-dependent_MTases_sf"/>
</dbReference>
<evidence type="ECO:0000256" key="4">
    <source>
        <dbReference type="ARBA" id="ARBA00022679"/>
    </source>
</evidence>
<proteinExistence type="inferred from homology"/>
<keyword evidence="4" id="KW-0808">Transferase</keyword>
<keyword evidence="5" id="KW-0949">S-adenosyl-L-methionine</keyword>
<dbReference type="PROSITE" id="PS00093">
    <property type="entry name" value="N4_MTASE"/>
    <property type="match status" value="1"/>
</dbReference>
<gene>
    <name evidence="8" type="ORF">LCGC14_2286440</name>
</gene>
<keyword evidence="6" id="KW-0680">Restriction system</keyword>
<comment type="similarity">
    <text evidence="1">Belongs to the N(4)/N(6)-methyltransferase family. N(4) subfamily.</text>
</comment>
<dbReference type="GO" id="GO:0003677">
    <property type="term" value="F:DNA binding"/>
    <property type="evidence" value="ECO:0007669"/>
    <property type="project" value="InterPro"/>
</dbReference>
<dbReference type="EC" id="2.1.1.113" evidence="2"/>
<keyword evidence="3" id="KW-0489">Methyltransferase</keyword>
<dbReference type="GO" id="GO:0032259">
    <property type="term" value="P:methylation"/>
    <property type="evidence" value="ECO:0007669"/>
    <property type="project" value="UniProtKB-KW"/>
</dbReference>
<dbReference type="AlphaFoldDB" id="A0A0F9CSD5"/>
<name>A0A0F9CSD5_9ZZZZ</name>
<dbReference type="GO" id="GO:0009307">
    <property type="term" value="P:DNA restriction-modification system"/>
    <property type="evidence" value="ECO:0007669"/>
    <property type="project" value="UniProtKB-KW"/>
</dbReference>
<dbReference type="InterPro" id="IPR017985">
    <property type="entry name" value="MeTrfase_CN4_CS"/>
</dbReference>
<evidence type="ECO:0000256" key="7">
    <source>
        <dbReference type="ARBA" id="ARBA00049120"/>
    </source>
</evidence>
<dbReference type="SUPFAM" id="SSF53335">
    <property type="entry name" value="S-adenosyl-L-methionine-dependent methyltransferases"/>
    <property type="match status" value="1"/>
</dbReference>
<reference evidence="8" key="1">
    <citation type="journal article" date="2015" name="Nature">
        <title>Complex archaea that bridge the gap between prokaryotes and eukaryotes.</title>
        <authorList>
            <person name="Spang A."/>
            <person name="Saw J.H."/>
            <person name="Jorgensen S.L."/>
            <person name="Zaremba-Niedzwiedzka K."/>
            <person name="Martijn J."/>
            <person name="Lind A.E."/>
            <person name="van Eijk R."/>
            <person name="Schleper C."/>
            <person name="Guy L."/>
            <person name="Ettema T.J."/>
        </authorList>
    </citation>
    <scope>NUCLEOTIDE SEQUENCE</scope>
</reference>
<evidence type="ECO:0000256" key="6">
    <source>
        <dbReference type="ARBA" id="ARBA00022747"/>
    </source>
</evidence>
<comment type="caution">
    <text evidence="8">The sequence shown here is derived from an EMBL/GenBank/DDBJ whole genome shotgun (WGS) entry which is preliminary data.</text>
</comment>
<comment type="catalytic activity">
    <reaction evidence="7">
        <text>a 2'-deoxycytidine in DNA + S-adenosyl-L-methionine = an N(4)-methyl-2'-deoxycytidine in DNA + S-adenosyl-L-homocysteine + H(+)</text>
        <dbReference type="Rhea" id="RHEA:16857"/>
        <dbReference type="Rhea" id="RHEA-COMP:11369"/>
        <dbReference type="Rhea" id="RHEA-COMP:13674"/>
        <dbReference type="ChEBI" id="CHEBI:15378"/>
        <dbReference type="ChEBI" id="CHEBI:57856"/>
        <dbReference type="ChEBI" id="CHEBI:59789"/>
        <dbReference type="ChEBI" id="CHEBI:85452"/>
        <dbReference type="ChEBI" id="CHEBI:137933"/>
        <dbReference type="EC" id="2.1.1.113"/>
    </reaction>
</comment>
<sequence>MKSYYQDNDTALYNGDARFMGVLSDNSVQSVVTSPPYWGLRKYAGVSDLIWGGDAACQ</sequence>
<dbReference type="EMBL" id="LAZR01031930">
    <property type="protein sequence ID" value="KKL52343.1"/>
    <property type="molecule type" value="Genomic_DNA"/>
</dbReference>
<evidence type="ECO:0000313" key="8">
    <source>
        <dbReference type="EMBL" id="KKL52343.1"/>
    </source>
</evidence>
<organism evidence="8">
    <name type="scientific">marine sediment metagenome</name>
    <dbReference type="NCBI Taxonomy" id="412755"/>
    <lineage>
        <taxon>unclassified sequences</taxon>
        <taxon>metagenomes</taxon>
        <taxon>ecological metagenomes</taxon>
    </lineage>
</organism>
<dbReference type="GO" id="GO:0015667">
    <property type="term" value="F:site-specific DNA-methyltransferase (cytosine-N4-specific) activity"/>
    <property type="evidence" value="ECO:0007669"/>
    <property type="project" value="UniProtKB-EC"/>
</dbReference>
<evidence type="ECO:0000256" key="5">
    <source>
        <dbReference type="ARBA" id="ARBA00022691"/>
    </source>
</evidence>
<evidence type="ECO:0000256" key="3">
    <source>
        <dbReference type="ARBA" id="ARBA00022603"/>
    </source>
</evidence>
<feature type="non-terminal residue" evidence="8">
    <location>
        <position position="58"/>
    </location>
</feature>
<accession>A0A0F9CSD5</accession>
<evidence type="ECO:0000256" key="1">
    <source>
        <dbReference type="ARBA" id="ARBA00010203"/>
    </source>
</evidence>